<organism evidence="7 8">
    <name type="scientific">Accumulibacter regalis</name>
    <dbReference type="NCBI Taxonomy" id="522306"/>
    <lineage>
        <taxon>Bacteria</taxon>
        <taxon>Pseudomonadati</taxon>
        <taxon>Pseudomonadota</taxon>
        <taxon>Betaproteobacteria</taxon>
        <taxon>Candidatus Accumulibacter</taxon>
    </lineage>
</organism>
<dbReference type="GO" id="GO:0016020">
    <property type="term" value="C:membrane"/>
    <property type="evidence" value="ECO:0007669"/>
    <property type="project" value="InterPro"/>
</dbReference>
<protein>
    <submittedName>
        <fullName evidence="7">Teichoic acids export ATP-binding protein TagH</fullName>
        <ecNumber evidence="7">3.6.3.40</ecNumber>
    </submittedName>
</protein>
<proteinExistence type="inferred from homology"/>
<evidence type="ECO:0000313" key="8">
    <source>
        <dbReference type="Proteomes" id="UP000022141"/>
    </source>
</evidence>
<comment type="caution">
    <text evidence="7">The sequence shown here is derived from an EMBL/GenBank/DDBJ whole genome shotgun (WGS) entry which is preliminary data.</text>
</comment>
<keyword evidence="7" id="KW-0378">Hydrolase</keyword>
<dbReference type="CDD" id="cd03220">
    <property type="entry name" value="ABC_KpsT_Wzt"/>
    <property type="match status" value="1"/>
</dbReference>
<dbReference type="InterPro" id="IPR003439">
    <property type="entry name" value="ABC_transporter-like_ATP-bd"/>
</dbReference>
<comment type="similarity">
    <text evidence="1">Belongs to the ABC transporter superfamily.</text>
</comment>
<dbReference type="EC" id="3.6.3.40" evidence="7"/>
<evidence type="ECO:0000259" key="6">
    <source>
        <dbReference type="PROSITE" id="PS50893"/>
    </source>
</evidence>
<dbReference type="AlphaFoldDB" id="A0A011QE44"/>
<dbReference type="InterPro" id="IPR027417">
    <property type="entry name" value="P-loop_NTPase"/>
</dbReference>
<dbReference type="InterPro" id="IPR015860">
    <property type="entry name" value="ABC_transpr_TagH-like"/>
</dbReference>
<sequence length="445" mass="48703">MMHLHGRQPPTRPVSASAARPVISLNHVTKRYELYDNSVQEVRNYLGMGAKGVRQKVALDAINLTIAHGERVGVVGHNGSGKTTLLRIICGTTRPSEGTIKIDGTVQALMQTGFGFSDELNGLDNIHNALVYNDLPDDALAQAEADIIDFVELGEFLRHPIKTYSLGMRARLEFATATAIRPSVLAIDEVLSAGDGYFVHKCAERMRKLVSGTTLLLVSHALDQIREYCERTLWLDGGHLREDGPTEQVLDHYRDYMLALAAKLDTPPTVQSLETGAAAATRSTKEIFLERAHALIEPTDLHGHAIIQFEFGDQERRLKVMESGDALELRLTLCLARPLKPVVLGFSSEGSLLFELDGGAALPAGKHHLRLHQPRLGIGVGTYVLMAALREPDYPDGAVHTLGADLLNLQMAPTNWSEPPMVHMDGEWTSGAARTPLQSKLTAWV</sequence>
<dbReference type="SUPFAM" id="SSF52540">
    <property type="entry name" value="P-loop containing nucleoside triphosphate hydrolases"/>
    <property type="match status" value="1"/>
</dbReference>
<name>A0A011QE44_ACCRE</name>
<evidence type="ECO:0000313" key="7">
    <source>
        <dbReference type="EMBL" id="EXI87380.1"/>
    </source>
</evidence>
<dbReference type="EMBL" id="JEMY01000034">
    <property type="protein sequence ID" value="EXI87380.1"/>
    <property type="molecule type" value="Genomic_DNA"/>
</dbReference>
<dbReference type="Gene3D" id="3.40.50.300">
    <property type="entry name" value="P-loop containing nucleotide triphosphate hydrolases"/>
    <property type="match status" value="1"/>
</dbReference>
<dbReference type="PANTHER" id="PTHR46743:SF2">
    <property type="entry name" value="TEICHOIC ACIDS EXPORT ATP-BINDING PROTEIN TAGH"/>
    <property type="match status" value="1"/>
</dbReference>
<dbReference type="GO" id="GO:0005524">
    <property type="term" value="F:ATP binding"/>
    <property type="evidence" value="ECO:0007669"/>
    <property type="project" value="UniProtKB-KW"/>
</dbReference>
<dbReference type="PATRIC" id="fig|1454004.3.peg.2591"/>
<evidence type="ECO:0000256" key="4">
    <source>
        <dbReference type="ARBA" id="ARBA00022741"/>
    </source>
</evidence>
<dbReference type="eggNOG" id="COG1134">
    <property type="taxonomic scope" value="Bacteria"/>
</dbReference>
<dbReference type="GO" id="GO:0140359">
    <property type="term" value="F:ABC-type transporter activity"/>
    <property type="evidence" value="ECO:0007669"/>
    <property type="project" value="InterPro"/>
</dbReference>
<evidence type="ECO:0000256" key="3">
    <source>
        <dbReference type="ARBA" id="ARBA00022475"/>
    </source>
</evidence>
<keyword evidence="2" id="KW-0813">Transport</keyword>
<dbReference type="GO" id="GO:0016887">
    <property type="term" value="F:ATP hydrolysis activity"/>
    <property type="evidence" value="ECO:0007669"/>
    <property type="project" value="InterPro"/>
</dbReference>
<evidence type="ECO:0000256" key="5">
    <source>
        <dbReference type="ARBA" id="ARBA00022840"/>
    </source>
</evidence>
<evidence type="ECO:0000256" key="2">
    <source>
        <dbReference type="ARBA" id="ARBA00022448"/>
    </source>
</evidence>
<dbReference type="InterPro" id="IPR017871">
    <property type="entry name" value="ABC_transporter-like_CS"/>
</dbReference>
<keyword evidence="3" id="KW-0472">Membrane</keyword>
<dbReference type="InterPro" id="IPR050683">
    <property type="entry name" value="Bact_Polysacc_Export_ATP-bd"/>
</dbReference>
<dbReference type="Proteomes" id="UP000022141">
    <property type="component" value="Unassembled WGS sequence"/>
</dbReference>
<dbReference type="PANTHER" id="PTHR46743">
    <property type="entry name" value="TEICHOIC ACIDS EXPORT ATP-BINDING PROTEIN TAGH"/>
    <property type="match status" value="1"/>
</dbReference>
<dbReference type="InterPro" id="IPR003593">
    <property type="entry name" value="AAA+_ATPase"/>
</dbReference>
<keyword evidence="3" id="KW-1003">Cell membrane</keyword>
<gene>
    <name evidence="7" type="primary">tagH_1</name>
    <name evidence="7" type="ORF">AW11_02508</name>
</gene>
<dbReference type="SMART" id="SM00382">
    <property type="entry name" value="AAA"/>
    <property type="match status" value="1"/>
</dbReference>
<dbReference type="PROSITE" id="PS00211">
    <property type="entry name" value="ABC_TRANSPORTER_1"/>
    <property type="match status" value="1"/>
</dbReference>
<dbReference type="Pfam" id="PF00005">
    <property type="entry name" value="ABC_tran"/>
    <property type="match status" value="1"/>
</dbReference>
<feature type="domain" description="ABC transporter" evidence="6">
    <location>
        <begin position="34"/>
        <end position="262"/>
    </location>
</feature>
<keyword evidence="8" id="KW-1185">Reference proteome</keyword>
<dbReference type="STRING" id="1454004.AW11_02508"/>
<accession>A0A011QE44</accession>
<keyword evidence="4" id="KW-0547">Nucleotide-binding</keyword>
<keyword evidence="5 7" id="KW-0067">ATP-binding</keyword>
<dbReference type="PROSITE" id="PS50893">
    <property type="entry name" value="ABC_TRANSPORTER_2"/>
    <property type="match status" value="1"/>
</dbReference>
<evidence type="ECO:0000256" key="1">
    <source>
        <dbReference type="ARBA" id="ARBA00005417"/>
    </source>
</evidence>
<reference evidence="7" key="1">
    <citation type="submission" date="2014-02" db="EMBL/GenBank/DDBJ databases">
        <title>Expanding our view of genomic diversity in Candidatus Accumulibacter clades.</title>
        <authorList>
            <person name="Skennerton C.T."/>
            <person name="Barr J.J."/>
            <person name="Slater F.R."/>
            <person name="Bond P.L."/>
            <person name="Tyson G.W."/>
        </authorList>
    </citation>
    <scope>NUCLEOTIDE SEQUENCE [LARGE SCALE GENOMIC DNA]</scope>
</reference>